<proteinExistence type="inferred from homology"/>
<dbReference type="AlphaFoldDB" id="A0A0R0M564"/>
<keyword evidence="11" id="KW-1185">Reference proteome</keyword>
<comment type="similarity">
    <text evidence="3">Belongs to the HARBI1 family.</text>
</comment>
<dbReference type="PANTHER" id="PTHR22930">
    <property type="match status" value="1"/>
</dbReference>
<evidence type="ECO:0000259" key="9">
    <source>
        <dbReference type="Pfam" id="PF26138"/>
    </source>
</evidence>
<evidence type="ECO:0000256" key="5">
    <source>
        <dbReference type="ARBA" id="ARBA00022723"/>
    </source>
</evidence>
<evidence type="ECO:0000256" key="3">
    <source>
        <dbReference type="ARBA" id="ARBA00006958"/>
    </source>
</evidence>
<organism evidence="10 11">
    <name type="scientific">Pseudoloma neurophilia</name>
    <dbReference type="NCBI Taxonomy" id="146866"/>
    <lineage>
        <taxon>Eukaryota</taxon>
        <taxon>Fungi</taxon>
        <taxon>Fungi incertae sedis</taxon>
        <taxon>Microsporidia</taxon>
        <taxon>Pseudoloma</taxon>
    </lineage>
</organism>
<dbReference type="EMBL" id="LGUB01000147">
    <property type="protein sequence ID" value="KRH94048.1"/>
    <property type="molecule type" value="Genomic_DNA"/>
</dbReference>
<dbReference type="GO" id="GO:0016787">
    <property type="term" value="F:hydrolase activity"/>
    <property type="evidence" value="ECO:0007669"/>
    <property type="project" value="UniProtKB-KW"/>
</dbReference>
<dbReference type="PANTHER" id="PTHR22930:SF85">
    <property type="entry name" value="GH03217P-RELATED"/>
    <property type="match status" value="1"/>
</dbReference>
<dbReference type="OrthoDB" id="2195512at2759"/>
<name>A0A0R0M564_9MICR</name>
<feature type="domain" description="DUF8040" evidence="9">
    <location>
        <begin position="30"/>
        <end position="110"/>
    </location>
</feature>
<dbReference type="GO" id="GO:0004518">
    <property type="term" value="F:nuclease activity"/>
    <property type="evidence" value="ECO:0007669"/>
    <property type="project" value="UniProtKB-KW"/>
</dbReference>
<feature type="domain" description="DDE Tnp4" evidence="8">
    <location>
        <begin position="149"/>
        <end position="298"/>
    </location>
</feature>
<evidence type="ECO:0000259" key="8">
    <source>
        <dbReference type="Pfam" id="PF13359"/>
    </source>
</evidence>
<evidence type="ECO:0000256" key="7">
    <source>
        <dbReference type="ARBA" id="ARBA00023242"/>
    </source>
</evidence>
<dbReference type="Pfam" id="PF13359">
    <property type="entry name" value="DDE_Tnp_4"/>
    <property type="match status" value="1"/>
</dbReference>
<evidence type="ECO:0000256" key="4">
    <source>
        <dbReference type="ARBA" id="ARBA00022722"/>
    </source>
</evidence>
<dbReference type="VEuPathDB" id="MicrosporidiaDB:M153_4090003839"/>
<evidence type="ECO:0000256" key="1">
    <source>
        <dbReference type="ARBA" id="ARBA00001968"/>
    </source>
</evidence>
<comment type="subcellular location">
    <subcellularLocation>
        <location evidence="2">Nucleus</location>
    </subcellularLocation>
</comment>
<evidence type="ECO:0000256" key="2">
    <source>
        <dbReference type="ARBA" id="ARBA00004123"/>
    </source>
</evidence>
<reference evidence="10 11" key="1">
    <citation type="submission" date="2015-07" db="EMBL/GenBank/DDBJ databases">
        <title>The genome of Pseudoloma neurophilia, a relevant intracellular parasite of the zebrafish.</title>
        <authorList>
            <person name="Ndikumana S."/>
            <person name="Pelin A."/>
            <person name="Sanders J."/>
            <person name="Corradi N."/>
        </authorList>
    </citation>
    <scope>NUCLEOTIDE SEQUENCE [LARGE SCALE GENOMIC DNA]</scope>
    <source>
        <strain evidence="10 11">MK1</strain>
    </source>
</reference>
<gene>
    <name evidence="10" type="ORF">M153_4090003839</name>
</gene>
<dbReference type="Proteomes" id="UP000051530">
    <property type="component" value="Unassembled WGS sequence"/>
</dbReference>
<dbReference type="GO" id="GO:0046872">
    <property type="term" value="F:metal ion binding"/>
    <property type="evidence" value="ECO:0007669"/>
    <property type="project" value="UniProtKB-KW"/>
</dbReference>
<evidence type="ECO:0000313" key="11">
    <source>
        <dbReference type="Proteomes" id="UP000051530"/>
    </source>
</evidence>
<dbReference type="InterPro" id="IPR045249">
    <property type="entry name" value="HARBI1-like"/>
</dbReference>
<keyword evidence="6" id="KW-0378">Hydrolase</keyword>
<keyword evidence="7" id="KW-0539">Nucleus</keyword>
<evidence type="ECO:0000256" key="6">
    <source>
        <dbReference type="ARBA" id="ARBA00022801"/>
    </source>
</evidence>
<comment type="cofactor">
    <cofactor evidence="1">
        <name>a divalent metal cation</name>
        <dbReference type="ChEBI" id="CHEBI:60240"/>
    </cofactor>
</comment>
<keyword evidence="5" id="KW-0479">Metal-binding</keyword>
<dbReference type="GO" id="GO:0005634">
    <property type="term" value="C:nucleus"/>
    <property type="evidence" value="ECO:0007669"/>
    <property type="project" value="UniProtKB-SubCell"/>
</dbReference>
<evidence type="ECO:0000313" key="10">
    <source>
        <dbReference type="EMBL" id="KRH94048.1"/>
    </source>
</evidence>
<accession>A0A0R0M564</accession>
<sequence length="305" mass="35714">MPVFDSSDDEFIFLNCLTVINEDSEYHYVEEWYKSIDNLSEHQFHNIFRMSKRCFSSLIDLIIEKYSIKNLAKKLRVFIFFISHKTTYRLIQEQFGVSKSTLFDWITELAVVMSSIAHEKIKFPTKEEYEELTQGFEEICGVKNCLLALDGTEIQISRPNSQPFSYYNRHDIFSVKFLCAIDYKLRFRGVSYGFGASHDSFVYSASRLRDKIENISDRNVFILADSAFTGFRNIVATVSTINFPISEQMLTKYKKMRIKVENAFGLFKGKFKRFSGRIIFGHSDKSIRLIKASIFIHNFIIEFNE</sequence>
<protein>
    <submittedName>
        <fullName evidence="10">Putative nuclease HARBI1</fullName>
    </submittedName>
</protein>
<dbReference type="InterPro" id="IPR027806">
    <property type="entry name" value="HARBI1_dom"/>
</dbReference>
<keyword evidence="4" id="KW-0540">Nuclease</keyword>
<dbReference type="InterPro" id="IPR058353">
    <property type="entry name" value="DUF8040"/>
</dbReference>
<dbReference type="Pfam" id="PF26138">
    <property type="entry name" value="DUF8040"/>
    <property type="match status" value="1"/>
</dbReference>
<comment type="caution">
    <text evidence="10">The sequence shown here is derived from an EMBL/GenBank/DDBJ whole genome shotgun (WGS) entry which is preliminary data.</text>
</comment>